<sequence>MGKGWDGAIGAAGESSTSRGAWRQGVLRQARWLTRSREEELAVVAVGGATELRRSFAEVVRVRCRAAMVVRDGVHGGGVKLRRCRCRRGGCVDVVAEGCENGEDDEGANRGRWWWRAVAFCASGRGNGARDLWWNSGELTVVAAGEDGGAKKTEARWWRAVAPGGEKVSPGGLGQFSLEALGVAPGENPTDYDFGEVHIKLLSRGDTSEVDSYVPRSCWRDATCGEVRGWWITCVGLRAGSSPFLFVCGDDRVIRYTGADDDTGDVEDAQAME</sequence>
<reference evidence="1 2" key="1">
    <citation type="submission" date="2019-04" db="EMBL/GenBank/DDBJ databases">
        <title>An improved genome assembly and genetic linkage map for asparagus bean, Vigna unguiculata ssp. sesquipedialis.</title>
        <authorList>
            <person name="Xia Q."/>
            <person name="Zhang R."/>
            <person name="Dong Y."/>
        </authorList>
    </citation>
    <scope>NUCLEOTIDE SEQUENCE [LARGE SCALE GENOMIC DNA]</scope>
    <source>
        <tissue evidence="1">Leaf</tissue>
    </source>
</reference>
<evidence type="ECO:0000313" key="1">
    <source>
        <dbReference type="EMBL" id="QCD96416.1"/>
    </source>
</evidence>
<gene>
    <name evidence="1" type="ORF">DEO72_LG6g1119</name>
</gene>
<protein>
    <submittedName>
        <fullName evidence="1">Uncharacterized protein</fullName>
    </submittedName>
</protein>
<keyword evidence="2" id="KW-1185">Reference proteome</keyword>
<organism evidence="1 2">
    <name type="scientific">Vigna unguiculata</name>
    <name type="common">Cowpea</name>
    <dbReference type="NCBI Taxonomy" id="3917"/>
    <lineage>
        <taxon>Eukaryota</taxon>
        <taxon>Viridiplantae</taxon>
        <taxon>Streptophyta</taxon>
        <taxon>Embryophyta</taxon>
        <taxon>Tracheophyta</taxon>
        <taxon>Spermatophyta</taxon>
        <taxon>Magnoliopsida</taxon>
        <taxon>eudicotyledons</taxon>
        <taxon>Gunneridae</taxon>
        <taxon>Pentapetalae</taxon>
        <taxon>rosids</taxon>
        <taxon>fabids</taxon>
        <taxon>Fabales</taxon>
        <taxon>Fabaceae</taxon>
        <taxon>Papilionoideae</taxon>
        <taxon>50 kb inversion clade</taxon>
        <taxon>NPAAA clade</taxon>
        <taxon>indigoferoid/millettioid clade</taxon>
        <taxon>Phaseoleae</taxon>
        <taxon>Vigna</taxon>
    </lineage>
</organism>
<dbReference type="EMBL" id="CP039350">
    <property type="protein sequence ID" value="QCD96416.1"/>
    <property type="molecule type" value="Genomic_DNA"/>
</dbReference>
<proteinExistence type="predicted"/>
<dbReference type="Proteomes" id="UP000501690">
    <property type="component" value="Linkage Group LG6"/>
</dbReference>
<name>A0A4D6M8G7_VIGUN</name>
<evidence type="ECO:0000313" key="2">
    <source>
        <dbReference type="Proteomes" id="UP000501690"/>
    </source>
</evidence>
<dbReference type="AlphaFoldDB" id="A0A4D6M8G7"/>
<accession>A0A4D6M8G7</accession>